<feature type="chain" id="PRO_5035194979" evidence="1">
    <location>
        <begin position="22"/>
        <end position="264"/>
    </location>
</feature>
<dbReference type="Pfam" id="PF11360">
    <property type="entry name" value="DUF3110"/>
    <property type="match status" value="1"/>
</dbReference>
<keyword evidence="1" id="KW-0732">Signal</keyword>
<name>A0A8J5XWF4_DIALT</name>
<protein>
    <submittedName>
        <fullName evidence="2">Uncharacterized protein</fullName>
    </submittedName>
</protein>
<evidence type="ECO:0000313" key="3">
    <source>
        <dbReference type="Proteomes" id="UP000751190"/>
    </source>
</evidence>
<organism evidence="2 3">
    <name type="scientific">Diacronema lutheri</name>
    <name type="common">Unicellular marine alga</name>
    <name type="synonym">Monochrysis lutheri</name>
    <dbReference type="NCBI Taxonomy" id="2081491"/>
    <lineage>
        <taxon>Eukaryota</taxon>
        <taxon>Haptista</taxon>
        <taxon>Haptophyta</taxon>
        <taxon>Pavlovophyceae</taxon>
        <taxon>Pavlovales</taxon>
        <taxon>Pavlovaceae</taxon>
        <taxon>Diacronema</taxon>
    </lineage>
</organism>
<dbReference type="EMBL" id="JAGTXO010000007">
    <property type="protein sequence ID" value="KAG8466720.1"/>
    <property type="molecule type" value="Genomic_DNA"/>
</dbReference>
<evidence type="ECO:0000313" key="2">
    <source>
        <dbReference type="EMBL" id="KAG8466720.1"/>
    </source>
</evidence>
<keyword evidence="3" id="KW-1185">Reference proteome</keyword>
<sequence>MRHAPLSRASLGLLCVGAAAGARPSAFRGRPATHSCVPRAAVVLSAPRPSGEGCPGGGAGEDHTSADLDMEVLRRRIRRSGGTLDSVAPYADLAACADIAEGSHLDDLAFGWVLLFAPRTDEEGVYTVQDDDETTFVLAFESHDDATRFAQQLEAEDFDLPSVAQWSMDSLTDFCEEGDFKVGLVPDGVMLMPPRQNFYRRDDIGADEEGAAAAGELDLAEFSRALSAESPLSGQRASRVSAEVIARLDDLFAADCAQRPPDEA</sequence>
<evidence type="ECO:0000256" key="1">
    <source>
        <dbReference type="SAM" id="SignalP"/>
    </source>
</evidence>
<comment type="caution">
    <text evidence="2">The sequence shown here is derived from an EMBL/GenBank/DDBJ whole genome shotgun (WGS) entry which is preliminary data.</text>
</comment>
<gene>
    <name evidence="2" type="ORF">KFE25_008099</name>
</gene>
<feature type="signal peptide" evidence="1">
    <location>
        <begin position="1"/>
        <end position="21"/>
    </location>
</feature>
<proteinExistence type="predicted"/>
<dbReference type="InterPro" id="IPR021503">
    <property type="entry name" value="DUF3110"/>
</dbReference>
<reference evidence="2" key="1">
    <citation type="submission" date="2021-05" db="EMBL/GenBank/DDBJ databases">
        <title>The genome of the haptophyte Pavlova lutheri (Diacronema luteri, Pavlovales) - a model for lipid biosynthesis in eukaryotic algae.</title>
        <authorList>
            <person name="Hulatt C.J."/>
            <person name="Posewitz M.C."/>
        </authorList>
    </citation>
    <scope>NUCLEOTIDE SEQUENCE</scope>
    <source>
        <strain evidence="2">NIVA-4/92</strain>
    </source>
</reference>
<dbReference type="Proteomes" id="UP000751190">
    <property type="component" value="Unassembled WGS sequence"/>
</dbReference>
<dbReference type="OrthoDB" id="515121at2759"/>
<dbReference type="AlphaFoldDB" id="A0A8J5XWF4"/>
<accession>A0A8J5XWF4</accession>